<keyword evidence="2" id="KW-0472">Membrane</keyword>
<dbReference type="EMBL" id="BAABFB010000075">
    <property type="protein sequence ID" value="GAA4489271.1"/>
    <property type="molecule type" value="Genomic_DNA"/>
</dbReference>
<keyword evidence="4" id="KW-1185">Reference proteome</keyword>
<feature type="transmembrane region" description="Helical" evidence="2">
    <location>
        <begin position="231"/>
        <end position="252"/>
    </location>
</feature>
<comment type="caution">
    <text evidence="3">The sequence shown here is derived from an EMBL/GenBank/DDBJ whole genome shotgun (WGS) entry which is preliminary data.</text>
</comment>
<feature type="compositionally biased region" description="Polar residues" evidence="1">
    <location>
        <begin position="1"/>
        <end position="15"/>
    </location>
</feature>
<reference evidence="4" key="1">
    <citation type="journal article" date="2019" name="Int. J. Syst. Evol. Microbiol.">
        <title>The Global Catalogue of Microorganisms (GCM) 10K type strain sequencing project: providing services to taxonomists for standard genome sequencing and annotation.</title>
        <authorList>
            <consortium name="The Broad Institute Genomics Platform"/>
            <consortium name="The Broad Institute Genome Sequencing Center for Infectious Disease"/>
            <person name="Wu L."/>
            <person name="Ma J."/>
        </authorList>
    </citation>
    <scope>NUCLEOTIDE SEQUENCE [LARGE SCALE GENOMIC DNA]</scope>
    <source>
        <strain evidence="4">JCM 32206</strain>
    </source>
</reference>
<evidence type="ECO:0000256" key="2">
    <source>
        <dbReference type="SAM" id="Phobius"/>
    </source>
</evidence>
<name>A0ABP8PN16_9NOCA</name>
<keyword evidence="2" id="KW-1133">Transmembrane helix</keyword>
<evidence type="ECO:0000313" key="3">
    <source>
        <dbReference type="EMBL" id="GAA4489271.1"/>
    </source>
</evidence>
<feature type="region of interest" description="Disordered" evidence="1">
    <location>
        <begin position="1"/>
        <end position="22"/>
    </location>
</feature>
<evidence type="ECO:0000313" key="4">
    <source>
        <dbReference type="Proteomes" id="UP001501183"/>
    </source>
</evidence>
<accession>A0ABP8PN16</accession>
<feature type="transmembrane region" description="Helical" evidence="2">
    <location>
        <begin position="191"/>
        <end position="211"/>
    </location>
</feature>
<feature type="transmembrane region" description="Helical" evidence="2">
    <location>
        <begin position="56"/>
        <end position="76"/>
    </location>
</feature>
<sequence>MVENADGTTEESATARSGPGSPARRAFEAFAALLDGPLTGLAPWIVLAVLEGPGRLVLAAGVALAISVLFLAVDLARGRSLKLLGVVDVVFFGGLVALHFALSPAGQDWMETWIGEIANVTLFLIAVGSMAVRRPFTLQYAREEVDEQYWADPQFLRVNQVITGAWALAFLVAAVVGFVGDAVLSDSDNMWTAWVLPTAAIVCALQFTQWYSDVARARGAGTTPPEPVPGWLDLLAPLTTWLVPIGIVTLVLDGAPTWVGIAFIVAGVASDIVLRNKETSTEVAA</sequence>
<dbReference type="Proteomes" id="UP001501183">
    <property type="component" value="Unassembled WGS sequence"/>
</dbReference>
<feature type="transmembrane region" description="Helical" evidence="2">
    <location>
        <begin position="83"/>
        <end position="101"/>
    </location>
</feature>
<feature type="transmembrane region" description="Helical" evidence="2">
    <location>
        <begin position="161"/>
        <end position="179"/>
    </location>
</feature>
<organism evidence="3 4">
    <name type="scientific">Rhodococcus olei</name>
    <dbReference type="NCBI Taxonomy" id="2161675"/>
    <lineage>
        <taxon>Bacteria</taxon>
        <taxon>Bacillati</taxon>
        <taxon>Actinomycetota</taxon>
        <taxon>Actinomycetes</taxon>
        <taxon>Mycobacteriales</taxon>
        <taxon>Nocardiaceae</taxon>
        <taxon>Rhodococcus</taxon>
    </lineage>
</organism>
<proteinExistence type="predicted"/>
<gene>
    <name evidence="3" type="ORF">GCM10023094_50560</name>
</gene>
<evidence type="ECO:0000256" key="1">
    <source>
        <dbReference type="SAM" id="MobiDB-lite"/>
    </source>
</evidence>
<keyword evidence="2" id="KW-0812">Transmembrane</keyword>
<feature type="transmembrane region" description="Helical" evidence="2">
    <location>
        <begin position="113"/>
        <end position="132"/>
    </location>
</feature>
<dbReference type="RefSeq" id="WP_345352177.1">
    <property type="nucleotide sequence ID" value="NZ_BAABFB010000075.1"/>
</dbReference>
<feature type="transmembrane region" description="Helical" evidence="2">
    <location>
        <begin position="258"/>
        <end position="274"/>
    </location>
</feature>
<protein>
    <submittedName>
        <fullName evidence="3">Uncharacterized protein</fullName>
    </submittedName>
</protein>